<feature type="domain" description="Mycothiol-dependent maleylpyruvate isomerase metal-binding" evidence="1">
    <location>
        <begin position="12"/>
        <end position="159"/>
    </location>
</feature>
<dbReference type="RefSeq" id="WP_043967731.1">
    <property type="nucleotide sequence ID" value="NZ_JBEZEN010000013.1"/>
</dbReference>
<dbReference type="EMBL" id="JXSX01000003">
    <property type="protein sequence ID" value="KIR61107.1"/>
    <property type="molecule type" value="Genomic_DNA"/>
</dbReference>
<sequence>MRTTHDTVRAAFRDECTALGDVLRELTPADLDRPTDCPPWAVRDLVAHVHAGAGRLTGMLAAPAPPRAEVDAAGYFGAAKFAPQVDRDRVDSARRQAREATDPAGIAAAFDRDWRAADAAVARQSVDRVVRTRHGDAMALTEFLVTRVVEVGVHGLDLAAALGREPWLTPTAAEVVATLLTGGRAVPPELGWDRLTVLRKATGRDPLTGRERTALGAAGLRLLAFGG</sequence>
<dbReference type="AlphaFoldDB" id="A0A0D0UQM3"/>
<dbReference type="InterPro" id="IPR017517">
    <property type="entry name" value="Maleyloyr_isom"/>
</dbReference>
<dbReference type="Proteomes" id="UP000032254">
    <property type="component" value="Unassembled WGS sequence"/>
</dbReference>
<gene>
    <name evidence="2" type="ORF">TK50_25385</name>
</gene>
<organism evidence="2 3">
    <name type="scientific">Micromonospora haikouensis</name>
    <dbReference type="NCBI Taxonomy" id="686309"/>
    <lineage>
        <taxon>Bacteria</taxon>
        <taxon>Bacillati</taxon>
        <taxon>Actinomycetota</taxon>
        <taxon>Actinomycetes</taxon>
        <taxon>Micromonosporales</taxon>
        <taxon>Micromonosporaceae</taxon>
        <taxon>Micromonospora</taxon>
    </lineage>
</organism>
<dbReference type="Gene3D" id="1.20.120.450">
    <property type="entry name" value="dinb family like domain"/>
    <property type="match status" value="1"/>
</dbReference>
<name>A0A0D0UQM3_9ACTN</name>
<dbReference type="InterPro" id="IPR034660">
    <property type="entry name" value="DinB/YfiT-like"/>
</dbReference>
<dbReference type="PATRIC" id="fig|47853.6.peg.5320"/>
<dbReference type="NCBIfam" id="TIGR03083">
    <property type="entry name" value="maleylpyruvate isomerase family mycothiol-dependent enzyme"/>
    <property type="match status" value="1"/>
</dbReference>
<proteinExistence type="predicted"/>
<accession>A0A0D0UQM3</accession>
<dbReference type="Pfam" id="PF11716">
    <property type="entry name" value="MDMPI_N"/>
    <property type="match status" value="1"/>
</dbReference>
<protein>
    <recommendedName>
        <fullName evidence="1">Mycothiol-dependent maleylpyruvate isomerase metal-binding domain-containing protein</fullName>
    </recommendedName>
</protein>
<dbReference type="InterPro" id="IPR024344">
    <property type="entry name" value="MDMPI_metal-binding"/>
</dbReference>
<dbReference type="SUPFAM" id="SSF109854">
    <property type="entry name" value="DinB/YfiT-like putative metalloenzymes"/>
    <property type="match status" value="1"/>
</dbReference>
<evidence type="ECO:0000259" key="1">
    <source>
        <dbReference type="Pfam" id="PF11716"/>
    </source>
</evidence>
<reference evidence="2 3" key="1">
    <citation type="submission" date="2015-01" db="EMBL/GenBank/DDBJ databases">
        <title>Sequencing and annotation of Micromonospora carbonacea strain JXNU-1 genome.</title>
        <authorList>
            <person name="Long Z."/>
            <person name="Huang Y."/>
            <person name="Jiang Y."/>
        </authorList>
    </citation>
    <scope>NUCLEOTIDE SEQUENCE [LARGE SCALE GENOMIC DNA]</scope>
    <source>
        <strain evidence="2 3">JXNU-1</strain>
    </source>
</reference>
<dbReference type="GO" id="GO:0046872">
    <property type="term" value="F:metal ion binding"/>
    <property type="evidence" value="ECO:0007669"/>
    <property type="project" value="InterPro"/>
</dbReference>
<dbReference type="OrthoDB" id="3677409at2"/>
<dbReference type="GeneID" id="301307375"/>
<evidence type="ECO:0000313" key="3">
    <source>
        <dbReference type="Proteomes" id="UP000032254"/>
    </source>
</evidence>
<keyword evidence="3" id="KW-1185">Reference proteome</keyword>
<evidence type="ECO:0000313" key="2">
    <source>
        <dbReference type="EMBL" id="KIR61107.1"/>
    </source>
</evidence>
<comment type="caution">
    <text evidence="2">The sequence shown here is derived from an EMBL/GenBank/DDBJ whole genome shotgun (WGS) entry which is preliminary data.</text>
</comment>